<evidence type="ECO:0000313" key="3">
    <source>
        <dbReference type="Proteomes" id="UP000223596"/>
    </source>
</evidence>
<dbReference type="Gene3D" id="2.30.30.40">
    <property type="entry name" value="SH3 Domains"/>
    <property type="match status" value="1"/>
</dbReference>
<dbReference type="AlphaFoldDB" id="A0AB36THU5"/>
<feature type="domain" description="CheW-like" evidence="1">
    <location>
        <begin position="2"/>
        <end position="143"/>
    </location>
</feature>
<organism evidence="2 3">
    <name type="scientific">Acetivibrio thermocellus AD2</name>
    <dbReference type="NCBI Taxonomy" id="1138384"/>
    <lineage>
        <taxon>Bacteria</taxon>
        <taxon>Bacillati</taxon>
        <taxon>Bacillota</taxon>
        <taxon>Clostridia</taxon>
        <taxon>Eubacteriales</taxon>
        <taxon>Oscillospiraceae</taxon>
        <taxon>Acetivibrio</taxon>
    </lineage>
</organism>
<protein>
    <submittedName>
        <fullName evidence="2">Purine-binding chemotaxis protein CheW</fullName>
    </submittedName>
</protein>
<reference evidence="2 3" key="1">
    <citation type="submission" date="2017-09" db="EMBL/GenBank/DDBJ databases">
        <title>Evaluation of Pacific Biosciences Sequencing Technology to Finishing C. thermocellum Genome Sequences.</title>
        <authorList>
            <person name="Brown S."/>
        </authorList>
    </citation>
    <scope>NUCLEOTIDE SEQUENCE [LARGE SCALE GENOMIC DNA]</scope>
    <source>
        <strain evidence="2 3">AD2</strain>
    </source>
</reference>
<dbReference type="SMART" id="SM00260">
    <property type="entry name" value="CheW"/>
    <property type="match status" value="1"/>
</dbReference>
<dbReference type="Pfam" id="PF01584">
    <property type="entry name" value="CheW"/>
    <property type="match status" value="1"/>
</dbReference>
<comment type="caution">
    <text evidence="2">The sequence shown here is derived from an EMBL/GenBank/DDBJ whole genome shotgun (WGS) entry which is preliminary data.</text>
</comment>
<dbReference type="Proteomes" id="UP000223596">
    <property type="component" value="Unassembled WGS sequence"/>
</dbReference>
<evidence type="ECO:0000259" key="1">
    <source>
        <dbReference type="PROSITE" id="PS50851"/>
    </source>
</evidence>
<dbReference type="GO" id="GO:0006935">
    <property type="term" value="P:chemotaxis"/>
    <property type="evidence" value="ECO:0007669"/>
    <property type="project" value="InterPro"/>
</dbReference>
<dbReference type="PANTHER" id="PTHR22617:SF23">
    <property type="entry name" value="CHEMOTAXIS PROTEIN CHEW"/>
    <property type="match status" value="1"/>
</dbReference>
<sequence>MSQQYVIFKLNDKYFGVNIAHVMEIIWPQKVFKVPDTPPYVEGLINVRGKVFALLNLKEKFRLPDTKVMDEEAKMIIVMINSKTLAFMVDVVEEIISIEDEEIVAVSDSSLSHCKKHLKGTAKFGDRSILLIDFEPILNETQK</sequence>
<accession>A0AB36THU5</accession>
<dbReference type="InterPro" id="IPR036061">
    <property type="entry name" value="CheW-like_dom_sf"/>
</dbReference>
<evidence type="ECO:0000313" key="2">
    <source>
        <dbReference type="EMBL" id="PFH03442.1"/>
    </source>
</evidence>
<dbReference type="PANTHER" id="PTHR22617">
    <property type="entry name" value="CHEMOTAXIS SENSOR HISTIDINE KINASE-RELATED"/>
    <property type="match status" value="1"/>
</dbReference>
<dbReference type="SUPFAM" id="SSF50341">
    <property type="entry name" value="CheW-like"/>
    <property type="match status" value="1"/>
</dbReference>
<proteinExistence type="predicted"/>
<name>A0AB36THU5_ACETH</name>
<dbReference type="Gene3D" id="2.40.50.180">
    <property type="entry name" value="CheA-289, Domain 4"/>
    <property type="match status" value="1"/>
</dbReference>
<dbReference type="GO" id="GO:0007165">
    <property type="term" value="P:signal transduction"/>
    <property type="evidence" value="ECO:0007669"/>
    <property type="project" value="InterPro"/>
</dbReference>
<dbReference type="GO" id="GO:0005829">
    <property type="term" value="C:cytosol"/>
    <property type="evidence" value="ECO:0007669"/>
    <property type="project" value="TreeGrafter"/>
</dbReference>
<dbReference type="RefSeq" id="WP_003520408.1">
    <property type="nucleotide sequence ID" value="NZ_CP013828.1"/>
</dbReference>
<dbReference type="InterPro" id="IPR002545">
    <property type="entry name" value="CheW-lke_dom"/>
</dbReference>
<gene>
    <name evidence="2" type="ORF">M972_112253</name>
</gene>
<dbReference type="EMBL" id="PDBW01000001">
    <property type="protein sequence ID" value="PFH03442.1"/>
    <property type="molecule type" value="Genomic_DNA"/>
</dbReference>
<dbReference type="InterPro" id="IPR039315">
    <property type="entry name" value="CheW"/>
</dbReference>
<dbReference type="PROSITE" id="PS50851">
    <property type="entry name" value="CHEW"/>
    <property type="match status" value="1"/>
</dbReference>